<keyword evidence="1 2" id="KW-0694">RNA-binding</keyword>
<reference evidence="4" key="1">
    <citation type="journal article" date="2023" name="Insect Mol. Biol.">
        <title>Genome sequencing provides insights into the evolution of gene families encoding plant cell wall-degrading enzymes in longhorned beetles.</title>
        <authorList>
            <person name="Shin N.R."/>
            <person name="Okamura Y."/>
            <person name="Kirsch R."/>
            <person name="Pauchet Y."/>
        </authorList>
    </citation>
    <scope>NUCLEOTIDE SEQUENCE</scope>
    <source>
        <strain evidence="4">MMC_N1</strain>
    </source>
</reference>
<gene>
    <name evidence="4" type="ORF">NQ317_002983</name>
</gene>
<dbReference type="PANTHER" id="PTHR15241">
    <property type="entry name" value="TRANSFORMER-2-RELATED"/>
    <property type="match status" value="1"/>
</dbReference>
<organism evidence="4 5">
    <name type="scientific">Molorchus minor</name>
    <dbReference type="NCBI Taxonomy" id="1323400"/>
    <lineage>
        <taxon>Eukaryota</taxon>
        <taxon>Metazoa</taxon>
        <taxon>Ecdysozoa</taxon>
        <taxon>Arthropoda</taxon>
        <taxon>Hexapoda</taxon>
        <taxon>Insecta</taxon>
        <taxon>Pterygota</taxon>
        <taxon>Neoptera</taxon>
        <taxon>Endopterygota</taxon>
        <taxon>Coleoptera</taxon>
        <taxon>Polyphaga</taxon>
        <taxon>Cucujiformia</taxon>
        <taxon>Chrysomeloidea</taxon>
        <taxon>Cerambycidae</taxon>
        <taxon>Lamiinae</taxon>
        <taxon>Monochamini</taxon>
        <taxon>Molorchus</taxon>
    </lineage>
</organism>
<dbReference type="PANTHER" id="PTHR15241:SF304">
    <property type="entry name" value="RRM DOMAIN-CONTAINING PROTEIN"/>
    <property type="match status" value="1"/>
</dbReference>
<evidence type="ECO:0000256" key="2">
    <source>
        <dbReference type="PROSITE-ProRule" id="PRU00176"/>
    </source>
</evidence>
<accession>A0ABQ9J6K9</accession>
<evidence type="ECO:0000313" key="4">
    <source>
        <dbReference type="EMBL" id="KAJ8973780.1"/>
    </source>
</evidence>
<protein>
    <recommendedName>
        <fullName evidence="3">RRM domain-containing protein</fullName>
    </recommendedName>
</protein>
<dbReference type="Proteomes" id="UP001162164">
    <property type="component" value="Unassembled WGS sequence"/>
</dbReference>
<dbReference type="InterPro" id="IPR012677">
    <property type="entry name" value="Nucleotide-bd_a/b_plait_sf"/>
</dbReference>
<dbReference type="Gene3D" id="3.30.70.330">
    <property type="match status" value="1"/>
</dbReference>
<evidence type="ECO:0000313" key="5">
    <source>
        <dbReference type="Proteomes" id="UP001162164"/>
    </source>
</evidence>
<dbReference type="Pfam" id="PF00076">
    <property type="entry name" value="RRM_1"/>
    <property type="match status" value="1"/>
</dbReference>
<evidence type="ECO:0000256" key="1">
    <source>
        <dbReference type="ARBA" id="ARBA00022884"/>
    </source>
</evidence>
<dbReference type="EMBL" id="JAPWTJ010001117">
    <property type="protein sequence ID" value="KAJ8973780.1"/>
    <property type="molecule type" value="Genomic_DNA"/>
</dbReference>
<name>A0ABQ9J6K9_9CUCU</name>
<dbReference type="SUPFAM" id="SSF54928">
    <property type="entry name" value="RNA-binding domain, RBD"/>
    <property type="match status" value="1"/>
</dbReference>
<dbReference type="SMART" id="SM00360">
    <property type="entry name" value="RRM"/>
    <property type="match status" value="1"/>
</dbReference>
<dbReference type="InterPro" id="IPR035979">
    <property type="entry name" value="RBD_domain_sf"/>
</dbReference>
<dbReference type="PROSITE" id="PS50102">
    <property type="entry name" value="RRM"/>
    <property type="match status" value="1"/>
</dbReference>
<sequence>MAGNVVRNLYKLYVGNLPWTIGHNELRNTFGHVNSASVVFDRKRGLSKNFGFVIFSNREGYLKRHQHPCTQIGRTYY</sequence>
<keyword evidence="5" id="KW-1185">Reference proteome</keyword>
<comment type="caution">
    <text evidence="4">The sequence shown here is derived from an EMBL/GenBank/DDBJ whole genome shotgun (WGS) entry which is preliminary data.</text>
</comment>
<proteinExistence type="predicted"/>
<feature type="domain" description="RRM" evidence="3">
    <location>
        <begin position="10"/>
        <end position="59"/>
    </location>
</feature>
<dbReference type="InterPro" id="IPR000504">
    <property type="entry name" value="RRM_dom"/>
</dbReference>
<evidence type="ECO:0000259" key="3">
    <source>
        <dbReference type="PROSITE" id="PS50102"/>
    </source>
</evidence>